<evidence type="ECO:0000313" key="2">
    <source>
        <dbReference type="Proteomes" id="UP000652761"/>
    </source>
</evidence>
<dbReference type="PANTHER" id="PTHR34676">
    <property type="entry name" value="DUF4219 DOMAIN-CONTAINING PROTEIN-RELATED"/>
    <property type="match status" value="1"/>
</dbReference>
<sequence length="128" mass="14940">MSYNDLIFEYLDKSKSSRVFLCYPCIKYNCTFLCTMKTWGFQGVFPFVLKEDLEGSRVLYSSSGCEEKTNCGWAKSILCCALCKKEFNIISACKSAMEMWEKLRITYEGTDKVKETRIDILVTQYERF</sequence>
<protein>
    <submittedName>
        <fullName evidence="1">Uncharacterized protein</fullName>
    </submittedName>
</protein>
<accession>A0A843TVM6</accession>
<proteinExistence type="predicted"/>
<reference evidence="1" key="1">
    <citation type="submission" date="2017-07" db="EMBL/GenBank/DDBJ databases">
        <title>Taro Niue Genome Assembly and Annotation.</title>
        <authorList>
            <person name="Atibalentja N."/>
            <person name="Keating K."/>
            <person name="Fields C.J."/>
        </authorList>
    </citation>
    <scope>NUCLEOTIDE SEQUENCE</scope>
    <source>
        <strain evidence="1">Niue_2</strain>
        <tissue evidence="1">Leaf</tissue>
    </source>
</reference>
<dbReference type="Pfam" id="PF14223">
    <property type="entry name" value="Retrotran_gag_2"/>
    <property type="match status" value="1"/>
</dbReference>
<dbReference type="PANTHER" id="PTHR34676:SF17">
    <property type="entry name" value="OS06G0684500 PROTEIN"/>
    <property type="match status" value="1"/>
</dbReference>
<keyword evidence="2" id="KW-1185">Reference proteome</keyword>
<dbReference type="EMBL" id="NMUH01000167">
    <property type="protein sequence ID" value="MQL73434.1"/>
    <property type="molecule type" value="Genomic_DNA"/>
</dbReference>
<dbReference type="Proteomes" id="UP000652761">
    <property type="component" value="Unassembled WGS sequence"/>
</dbReference>
<evidence type="ECO:0000313" key="1">
    <source>
        <dbReference type="EMBL" id="MQL73434.1"/>
    </source>
</evidence>
<dbReference type="OrthoDB" id="785014at2759"/>
<dbReference type="AlphaFoldDB" id="A0A843TVM6"/>
<comment type="caution">
    <text evidence="1">The sequence shown here is derived from an EMBL/GenBank/DDBJ whole genome shotgun (WGS) entry which is preliminary data.</text>
</comment>
<name>A0A843TVM6_COLES</name>
<gene>
    <name evidence="1" type="ORF">Taro_005789</name>
</gene>
<organism evidence="1 2">
    <name type="scientific">Colocasia esculenta</name>
    <name type="common">Wild taro</name>
    <name type="synonym">Arum esculentum</name>
    <dbReference type="NCBI Taxonomy" id="4460"/>
    <lineage>
        <taxon>Eukaryota</taxon>
        <taxon>Viridiplantae</taxon>
        <taxon>Streptophyta</taxon>
        <taxon>Embryophyta</taxon>
        <taxon>Tracheophyta</taxon>
        <taxon>Spermatophyta</taxon>
        <taxon>Magnoliopsida</taxon>
        <taxon>Liliopsida</taxon>
        <taxon>Araceae</taxon>
        <taxon>Aroideae</taxon>
        <taxon>Colocasieae</taxon>
        <taxon>Colocasia</taxon>
    </lineage>
</organism>